<evidence type="ECO:0000256" key="3">
    <source>
        <dbReference type="ARBA" id="ARBA00022692"/>
    </source>
</evidence>
<evidence type="ECO:0000256" key="10">
    <source>
        <dbReference type="ARBA" id="ARBA00022989"/>
    </source>
</evidence>
<evidence type="ECO:0000256" key="2">
    <source>
        <dbReference type="ARBA" id="ARBA00022581"/>
    </source>
</evidence>
<feature type="compositionally biased region" description="Low complexity" evidence="16">
    <location>
        <begin position="439"/>
        <end position="457"/>
    </location>
</feature>
<keyword evidence="2" id="KW-0945">Host-virus interaction</keyword>
<dbReference type="Gene3D" id="2.30.30.1230">
    <property type="match status" value="1"/>
</dbReference>
<dbReference type="Gene3D" id="2.30.29.100">
    <property type="match status" value="2"/>
</dbReference>
<evidence type="ECO:0000256" key="14">
    <source>
        <dbReference type="ARBA" id="ARBA00023180"/>
    </source>
</evidence>
<evidence type="ECO:0000313" key="21">
    <source>
        <dbReference type="EMBL" id="BBB06457.1"/>
    </source>
</evidence>
<keyword evidence="15" id="KW-1160">Virus entry into host cell</keyword>
<evidence type="ECO:0000256" key="16">
    <source>
        <dbReference type="SAM" id="MobiDB-lite"/>
    </source>
</evidence>
<keyword evidence="9" id="KW-0261">Viral envelope protein</keyword>
<dbReference type="InterPro" id="IPR038631">
    <property type="entry name" value="Glycoprot_B_PH2_sf"/>
</dbReference>
<evidence type="ECO:0000256" key="9">
    <source>
        <dbReference type="ARBA" id="ARBA00022879"/>
    </source>
</evidence>
<feature type="region of interest" description="Disordered" evidence="16">
    <location>
        <begin position="32"/>
        <end position="66"/>
    </location>
</feature>
<keyword evidence="12 17" id="KW-0472">Membrane</keyword>
<feature type="transmembrane region" description="Helical" evidence="17">
    <location>
        <begin position="730"/>
        <end position="753"/>
    </location>
</feature>
<feature type="transmembrane region" description="Helical" evidence="17">
    <location>
        <begin position="759"/>
        <end position="777"/>
    </location>
</feature>
<keyword evidence="5" id="KW-1161">Viral attachment to host cell</keyword>
<feature type="compositionally biased region" description="Low complexity" evidence="16">
    <location>
        <begin position="32"/>
        <end position="47"/>
    </location>
</feature>
<feature type="domain" description="Herpesvirus Glycoprotein B PH-like" evidence="19">
    <location>
        <begin position="118"/>
        <end position="328"/>
    </location>
</feature>
<dbReference type="SUPFAM" id="SSF161008">
    <property type="entry name" value="Viral glycoprotein ectodomain-like"/>
    <property type="match status" value="1"/>
</dbReference>
<dbReference type="GO" id="GO:0019031">
    <property type="term" value="C:viral envelope"/>
    <property type="evidence" value="ECO:0007669"/>
    <property type="project" value="UniProtKB-KW"/>
</dbReference>
<feature type="compositionally biased region" description="Polar residues" evidence="16">
    <location>
        <begin position="48"/>
        <end position="61"/>
    </location>
</feature>
<keyword evidence="3 17" id="KW-0812">Transmembrane</keyword>
<dbReference type="Proteomes" id="UP000289908">
    <property type="component" value="Segment"/>
</dbReference>
<feature type="domain" description="Herpesvirus glycoprotein B ectodomain C-terminal" evidence="18">
    <location>
        <begin position="480"/>
        <end position="703"/>
    </location>
</feature>
<dbReference type="Pfam" id="PF17417">
    <property type="entry name" value="Glycoprot_B_PH2"/>
    <property type="match status" value="1"/>
</dbReference>
<keyword evidence="1" id="KW-1032">Host cell membrane</keyword>
<proteinExistence type="inferred from homology"/>
<keyword evidence="4" id="KW-0732">Signal</keyword>
<dbReference type="PROSITE" id="PS51257">
    <property type="entry name" value="PROKAR_LIPOPROTEIN"/>
    <property type="match status" value="1"/>
</dbReference>
<feature type="region of interest" description="Disordered" evidence="16">
    <location>
        <begin position="431"/>
        <end position="477"/>
    </location>
</feature>
<evidence type="ECO:0000313" key="22">
    <source>
        <dbReference type="Proteomes" id="UP000289908"/>
    </source>
</evidence>
<gene>
    <name evidence="21" type="primary">ORF11</name>
</gene>
<evidence type="ECO:0000256" key="4">
    <source>
        <dbReference type="ARBA" id="ARBA00022729"/>
    </source>
</evidence>
<evidence type="ECO:0000256" key="13">
    <source>
        <dbReference type="ARBA" id="ARBA00023157"/>
    </source>
</evidence>
<dbReference type="Pfam" id="PF17416">
    <property type="entry name" value="Glycoprot_B_PH1"/>
    <property type="match status" value="1"/>
</dbReference>
<keyword evidence="6" id="KW-1040">Host Golgi apparatus</keyword>
<evidence type="ECO:0000256" key="7">
    <source>
        <dbReference type="ARBA" id="ARBA00022844"/>
    </source>
</evidence>
<keyword evidence="14" id="KW-0325">Glycoprotein</keyword>
<dbReference type="Gene3D" id="6.10.250.3280">
    <property type="match status" value="1"/>
</dbReference>
<evidence type="ECO:0000256" key="5">
    <source>
        <dbReference type="ARBA" id="ARBA00022804"/>
    </source>
</evidence>
<dbReference type="OrthoDB" id="1372at10239"/>
<dbReference type="EMBL" id="LC333428">
    <property type="protein sequence ID" value="BBB06457.1"/>
    <property type="molecule type" value="Genomic_DNA"/>
</dbReference>
<dbReference type="GO" id="GO:0046718">
    <property type="term" value="P:symbiont entry into host cell"/>
    <property type="evidence" value="ECO:0007669"/>
    <property type="project" value="UniProtKB-KW"/>
</dbReference>
<dbReference type="InterPro" id="IPR035377">
    <property type="entry name" value="Glycoprot_B_PH1"/>
</dbReference>
<keyword evidence="8" id="KW-1043">Host membrane</keyword>
<keyword evidence="22" id="KW-1185">Reference proteome</keyword>
<evidence type="ECO:0000256" key="17">
    <source>
        <dbReference type="SAM" id="Phobius"/>
    </source>
</evidence>
<name>A0A2Z5UL29_9GAMA</name>
<dbReference type="Gene3D" id="1.20.5.1890">
    <property type="match status" value="1"/>
</dbReference>
<dbReference type="Pfam" id="PF00606">
    <property type="entry name" value="Glycoprotein_B"/>
    <property type="match status" value="1"/>
</dbReference>
<protein>
    <submittedName>
        <fullName evidence="21">Glycoprotein B</fullName>
    </submittedName>
</protein>
<dbReference type="HAMAP" id="MF_04032">
    <property type="entry name" value="HSV_GB"/>
    <property type="match status" value="1"/>
</dbReference>
<evidence type="ECO:0000256" key="8">
    <source>
        <dbReference type="ARBA" id="ARBA00022870"/>
    </source>
</evidence>
<evidence type="ECO:0000256" key="6">
    <source>
        <dbReference type="ARBA" id="ARBA00022812"/>
    </source>
</evidence>
<dbReference type="KEGG" id="vg:41701470"/>
<evidence type="ECO:0000256" key="15">
    <source>
        <dbReference type="ARBA" id="ARBA00023296"/>
    </source>
</evidence>
<accession>A0A2Z5UL29</accession>
<dbReference type="InterPro" id="IPR000234">
    <property type="entry name" value="Herpes_Glycoprot_B"/>
</dbReference>
<evidence type="ECO:0000256" key="12">
    <source>
        <dbReference type="ARBA" id="ARBA00023136"/>
    </source>
</evidence>
<evidence type="ECO:0000256" key="1">
    <source>
        <dbReference type="ARBA" id="ARBA00022511"/>
    </source>
</evidence>
<evidence type="ECO:0000256" key="11">
    <source>
        <dbReference type="ARBA" id="ARBA00023046"/>
    </source>
</evidence>
<dbReference type="GO" id="GO:0019062">
    <property type="term" value="P:virion attachment to host cell"/>
    <property type="evidence" value="ECO:0007669"/>
    <property type="project" value="UniProtKB-KW"/>
</dbReference>
<evidence type="ECO:0000259" key="20">
    <source>
        <dbReference type="Pfam" id="PF17417"/>
    </source>
</evidence>
<feature type="domain" description="Herpesvirus Glycoprotein B PH-like" evidence="20">
    <location>
        <begin position="330"/>
        <end position="424"/>
    </location>
</feature>
<organism evidence="21">
    <name type="scientific">Rhinolophus gammaherpesvirus 1</name>
    <dbReference type="NCBI Taxonomy" id="2054179"/>
    <lineage>
        <taxon>Viruses</taxon>
        <taxon>Duplodnaviria</taxon>
        <taxon>Heunggongvirae</taxon>
        <taxon>Peploviricota</taxon>
        <taxon>Herviviricetes</taxon>
        <taxon>Herpesvirales</taxon>
        <taxon>Orthoherpesviridae</taxon>
        <taxon>Gammaherpesvirinae</taxon>
        <taxon>Percavirus</taxon>
        <taxon>Percavirus rhinolophidgamma1</taxon>
    </lineage>
</organism>
<reference evidence="21" key="1">
    <citation type="submission" date="2017-11" db="EMBL/GenBank/DDBJ databases">
        <title>Complete genome of Rhinolophus gammaherpesvirus-1.</title>
        <authorList>
            <person name="Maeda K."/>
            <person name="Noguchi K."/>
        </authorList>
    </citation>
    <scope>NUCLEOTIDE SEQUENCE [LARGE SCALE GENOMIC DNA]</scope>
    <source>
        <strain evidence="21">BV1</strain>
    </source>
</reference>
<dbReference type="InterPro" id="IPR055341">
    <property type="entry name" value="Glycoprotein_B_ecto_C"/>
</dbReference>
<dbReference type="GeneID" id="41701470"/>
<dbReference type="RefSeq" id="YP_009551818.1">
    <property type="nucleotide sequence ID" value="NC_040539.1"/>
</dbReference>
<evidence type="ECO:0000259" key="19">
    <source>
        <dbReference type="Pfam" id="PF17416"/>
    </source>
</evidence>
<sequence length="868" mass="97309">MSVRAKTWQRCVDLSLILIVFLIGCDSNKTTTPATPTTSSNLTPTTSVETTEAGNSTGNVTETDEEYDSTGPFKLFLPFRVCSVSLTGEIFRFPLEERCPETTDKEHNEGIALIYKTNIVPHMFNVRKYRKIVTSTTIYKGWYEDTITNQFSSSYAIPLYEINHIDHFYMCHNSIKVNENGNINTYVDRDGYNATVQLQPVDGLTTNIRRFASQPEIYATPRNFPGFYTTRTTVNCEVTDMTARSLKPFEYFVTASGNTVEMSPFLNDTTSMPATILKSPSTIQLLENYTIANYGQGLGSGENATRFFAMFGDYSLTWKATTEQNSTCQLTLWKGFSNAIQTKHAKSFHFVANDITASFTTSTTPDTNFNNTYSCIWSEISTNINKKLNEVSKTHKSNGTTQIYKTSGGLYIAWHPLVQINLLQAHADATANKTNETDTSSTPTSPTTPTTPTSSSSASRRKRDVSGTGGSQNMSSEASVAASQVQFAYDSLRNSINKVLEELSRTWCREQHREAMMWFELSKINPTSVMSAIYGKPVSAKFVGDVISVSDCIAVNQSRVSLHNSLRVQNQPNMCYSRPLVSFEFINGSETFTGQLGSRNEILLSTALVETCQENTEHYFQFGDQMHKYKNYRHESNMSMTKIPTLNTMITLNLSLVENIDFEVIELYSRNEKRLANVLDIESMFREYNYYTQSLSGLRKDLDNTIDNNKDAIIQTFSDIVQDLGNIGKVVVNIASGVFSLFGTIVSGIISFIKNPLGGMFMILLVVGGIFIIYLLTKRTNQMYQAPIKMIYPEIEKIAHDKKVQPIDNSQLQAILLAMHQMQQETLQKEQAPKPSVMSSISQTTSEFLRKRKGYSKIPSDGQEATVV</sequence>
<keyword evidence="11" id="KW-1039">Host endosome</keyword>
<dbReference type="InterPro" id="IPR035381">
    <property type="entry name" value="Glycoprot_B_PH2"/>
</dbReference>
<evidence type="ECO:0000259" key="18">
    <source>
        <dbReference type="Pfam" id="PF00606"/>
    </source>
</evidence>
<keyword evidence="10 17" id="KW-1133">Transmembrane helix</keyword>
<keyword evidence="13" id="KW-1015">Disulfide bond</keyword>
<keyword evidence="7" id="KW-0946">Virion</keyword>